<keyword evidence="5" id="KW-1185">Reference proteome</keyword>
<protein>
    <recommendedName>
        <fullName evidence="3">PDZ domain-containing protein</fullName>
    </recommendedName>
</protein>
<feature type="compositionally biased region" description="Low complexity" evidence="2">
    <location>
        <begin position="301"/>
        <end position="315"/>
    </location>
</feature>
<proteinExistence type="predicted"/>
<dbReference type="Gene3D" id="2.30.42.10">
    <property type="match status" value="1"/>
</dbReference>
<dbReference type="InterPro" id="IPR001478">
    <property type="entry name" value="PDZ"/>
</dbReference>
<feature type="coiled-coil region" evidence="1">
    <location>
        <begin position="158"/>
        <end position="185"/>
    </location>
</feature>
<dbReference type="AlphaFoldDB" id="A0AAN8NKC7"/>
<dbReference type="SMART" id="SM00228">
    <property type="entry name" value="PDZ"/>
    <property type="match status" value="1"/>
</dbReference>
<dbReference type="Proteomes" id="UP001356427">
    <property type="component" value="Unassembled WGS sequence"/>
</dbReference>
<dbReference type="EMBL" id="JAGTTL010000001">
    <property type="protein sequence ID" value="KAK6329551.1"/>
    <property type="molecule type" value="Genomic_DNA"/>
</dbReference>
<organism evidence="4 5">
    <name type="scientific">Coregonus suidteri</name>
    <dbReference type="NCBI Taxonomy" id="861788"/>
    <lineage>
        <taxon>Eukaryota</taxon>
        <taxon>Metazoa</taxon>
        <taxon>Chordata</taxon>
        <taxon>Craniata</taxon>
        <taxon>Vertebrata</taxon>
        <taxon>Euteleostomi</taxon>
        <taxon>Actinopterygii</taxon>
        <taxon>Neopterygii</taxon>
        <taxon>Teleostei</taxon>
        <taxon>Protacanthopterygii</taxon>
        <taxon>Salmoniformes</taxon>
        <taxon>Salmonidae</taxon>
        <taxon>Coregoninae</taxon>
        <taxon>Coregonus</taxon>
    </lineage>
</organism>
<dbReference type="PANTHER" id="PTHR12573:SF4">
    <property type="entry name" value="AT09986P-RELATED"/>
    <property type="match status" value="1"/>
</dbReference>
<keyword evidence="1" id="KW-0175">Coiled coil</keyword>
<evidence type="ECO:0000256" key="2">
    <source>
        <dbReference type="SAM" id="MobiDB-lite"/>
    </source>
</evidence>
<feature type="region of interest" description="Disordered" evidence="2">
    <location>
        <begin position="1"/>
        <end position="37"/>
    </location>
</feature>
<dbReference type="PANTHER" id="PTHR12573">
    <property type="entry name" value="AT09986P-RELATED"/>
    <property type="match status" value="1"/>
</dbReference>
<dbReference type="CDD" id="cd00136">
    <property type="entry name" value="PDZ_canonical"/>
    <property type="match status" value="1"/>
</dbReference>
<feature type="compositionally biased region" description="Pro residues" evidence="2">
    <location>
        <begin position="284"/>
        <end position="300"/>
    </location>
</feature>
<evidence type="ECO:0000313" key="5">
    <source>
        <dbReference type="Proteomes" id="UP001356427"/>
    </source>
</evidence>
<feature type="coiled-coil region" evidence="1">
    <location>
        <begin position="46"/>
        <end position="73"/>
    </location>
</feature>
<evidence type="ECO:0000256" key="1">
    <source>
        <dbReference type="SAM" id="Coils"/>
    </source>
</evidence>
<dbReference type="SUPFAM" id="SSF50156">
    <property type="entry name" value="PDZ domain-like"/>
    <property type="match status" value="1"/>
</dbReference>
<dbReference type="InterPro" id="IPR036034">
    <property type="entry name" value="PDZ_sf"/>
</dbReference>
<feature type="non-terminal residue" evidence="4">
    <location>
        <position position="1"/>
    </location>
</feature>
<gene>
    <name evidence="4" type="ORF">J4Q44_G00015290</name>
</gene>
<accession>A0AAN8NKC7</accession>
<evidence type="ECO:0000313" key="4">
    <source>
        <dbReference type="EMBL" id="KAK6329551.1"/>
    </source>
</evidence>
<feature type="domain" description="PDZ" evidence="3">
    <location>
        <begin position="206"/>
        <end position="285"/>
    </location>
</feature>
<comment type="caution">
    <text evidence="4">The sequence shown here is derived from an EMBL/GenBank/DDBJ whole genome shotgun (WGS) entry which is preliminary data.</text>
</comment>
<reference evidence="4 5" key="1">
    <citation type="submission" date="2021-04" db="EMBL/GenBank/DDBJ databases">
        <authorList>
            <person name="De Guttry C."/>
            <person name="Zahm M."/>
            <person name="Klopp C."/>
            <person name="Cabau C."/>
            <person name="Louis A."/>
            <person name="Berthelot C."/>
            <person name="Parey E."/>
            <person name="Roest Crollius H."/>
            <person name="Montfort J."/>
            <person name="Robinson-Rechavi M."/>
            <person name="Bucao C."/>
            <person name="Bouchez O."/>
            <person name="Gislard M."/>
            <person name="Lluch J."/>
            <person name="Milhes M."/>
            <person name="Lampietro C."/>
            <person name="Lopez Roques C."/>
            <person name="Donnadieu C."/>
            <person name="Braasch I."/>
            <person name="Desvignes T."/>
            <person name="Postlethwait J."/>
            <person name="Bobe J."/>
            <person name="Wedekind C."/>
            <person name="Guiguen Y."/>
        </authorList>
    </citation>
    <scope>NUCLEOTIDE SEQUENCE [LARGE SCALE GENOMIC DNA]</scope>
    <source>
        <strain evidence="4">Cs_M1</strain>
        <tissue evidence="4">Blood</tissue>
    </source>
</reference>
<evidence type="ECO:0000259" key="3">
    <source>
        <dbReference type="PROSITE" id="PS50106"/>
    </source>
</evidence>
<feature type="region of interest" description="Disordered" evidence="2">
    <location>
        <begin position="282"/>
        <end position="315"/>
    </location>
</feature>
<name>A0AAN8NKC7_9TELE</name>
<dbReference type="PROSITE" id="PS50106">
    <property type="entry name" value="PDZ"/>
    <property type="match status" value="1"/>
</dbReference>
<sequence>QLSFCSKSHQEKSKGVVQAQSPAPTFGGSHGNGPVNQNHKVQVVSQTGKEEKIRELNEQVDSLQNVILQVQEIHHGLVAFCSELKRMDGEVDASGLRSPELEQRLGLALGQLRDKRHSLQSLRETTRDTDAHRNKRSEVRLLDKMKLNCQVFKEEISLVHLNRQVSHLQKALQDSQDKERALQSQSQSQRKCSTLGQLVSPKCPAMVLVVQESRGEDGRYGFSCRLSQDSGLVVIQVDNSQSPLCLGDRLVEVNGVPVVGYSEDELSTLLLQGPSAQIVVLRRPPLPSSPRPRRPPPVSPTPSSSSSQPQKTPSC</sequence>